<name>A0A0S7YF47_UNCT6</name>
<gene>
    <name evidence="2" type="ORF">AMJ52_05195</name>
</gene>
<reference evidence="2 3" key="1">
    <citation type="journal article" date="2015" name="Microbiome">
        <title>Genomic resolution of linkages in carbon, nitrogen, and sulfur cycling among widespread estuary sediment bacteria.</title>
        <authorList>
            <person name="Baker B.J."/>
            <person name="Lazar C.S."/>
            <person name="Teske A.P."/>
            <person name="Dick G.J."/>
        </authorList>
    </citation>
    <scope>NUCLEOTIDE SEQUENCE [LARGE SCALE GENOMIC DNA]</scope>
    <source>
        <strain evidence="2">DG_78</strain>
    </source>
</reference>
<proteinExistence type="predicted"/>
<dbReference type="InterPro" id="IPR050438">
    <property type="entry name" value="LMW_PTPase"/>
</dbReference>
<dbReference type="Gene3D" id="3.40.50.2300">
    <property type="match status" value="1"/>
</dbReference>
<dbReference type="EMBL" id="LJNI01000055">
    <property type="protein sequence ID" value="KPJ72793.1"/>
    <property type="molecule type" value="Genomic_DNA"/>
</dbReference>
<protein>
    <recommendedName>
        <fullName evidence="1">Phosphotyrosine protein phosphatase I domain-containing protein</fullName>
    </recommendedName>
</protein>
<evidence type="ECO:0000313" key="2">
    <source>
        <dbReference type="EMBL" id="KPJ72793.1"/>
    </source>
</evidence>
<organism evidence="2 3">
    <name type="scientific">candidate division TA06 bacterium DG_78</name>
    <dbReference type="NCBI Taxonomy" id="1703772"/>
    <lineage>
        <taxon>Bacteria</taxon>
        <taxon>Bacteria division TA06</taxon>
    </lineage>
</organism>
<dbReference type="SMART" id="SM00226">
    <property type="entry name" value="LMWPc"/>
    <property type="match status" value="1"/>
</dbReference>
<dbReference type="PANTHER" id="PTHR11717:SF31">
    <property type="entry name" value="LOW MOLECULAR WEIGHT PROTEIN-TYROSINE-PHOSPHATASE ETP-RELATED"/>
    <property type="match status" value="1"/>
</dbReference>
<dbReference type="GO" id="GO:0004725">
    <property type="term" value="F:protein tyrosine phosphatase activity"/>
    <property type="evidence" value="ECO:0007669"/>
    <property type="project" value="TreeGrafter"/>
</dbReference>
<accession>A0A0S7YF47</accession>
<dbReference type="InterPro" id="IPR023485">
    <property type="entry name" value="Ptyr_pPase"/>
</dbReference>
<dbReference type="Pfam" id="PF01451">
    <property type="entry name" value="LMWPc"/>
    <property type="match status" value="1"/>
</dbReference>
<dbReference type="InterPro" id="IPR036196">
    <property type="entry name" value="Ptyr_pPase_sf"/>
</dbReference>
<feature type="domain" description="Phosphotyrosine protein phosphatase I" evidence="1">
    <location>
        <begin position="1"/>
        <end position="128"/>
    </location>
</feature>
<dbReference type="Proteomes" id="UP000051012">
    <property type="component" value="Unassembled WGS sequence"/>
</dbReference>
<dbReference type="SUPFAM" id="SSF52788">
    <property type="entry name" value="Phosphotyrosine protein phosphatases I"/>
    <property type="match status" value="1"/>
</dbReference>
<evidence type="ECO:0000313" key="3">
    <source>
        <dbReference type="Proteomes" id="UP000051012"/>
    </source>
</evidence>
<sequence length="138" mass="15823">MAEGIFKTLLTEEYCTVRSAGILPMNGLPPAQFSIDVVREYGGSIAPHQTKSITRDMIEWADLILVMEFKHYSAILEIAREAAVKTFLLKEYRRRVKYNEVADPVGKDIHAYRKAAQDMLPSLKLVARDIKQRYRHAK</sequence>
<evidence type="ECO:0000259" key="1">
    <source>
        <dbReference type="SMART" id="SM00226"/>
    </source>
</evidence>
<dbReference type="AlphaFoldDB" id="A0A0S7YF47"/>
<comment type="caution">
    <text evidence="2">The sequence shown here is derived from an EMBL/GenBank/DDBJ whole genome shotgun (WGS) entry which is preliminary data.</text>
</comment>
<dbReference type="PANTHER" id="PTHR11717">
    <property type="entry name" value="LOW MOLECULAR WEIGHT PROTEIN TYROSINE PHOSPHATASE"/>
    <property type="match status" value="1"/>
</dbReference>